<dbReference type="Pfam" id="PF00643">
    <property type="entry name" value="zf-B_box"/>
    <property type="match status" value="1"/>
</dbReference>
<dbReference type="CDD" id="cd19821">
    <property type="entry name" value="Bbox1_BBX-like"/>
    <property type="match status" value="1"/>
</dbReference>
<evidence type="ECO:0000313" key="8">
    <source>
        <dbReference type="Proteomes" id="UP000236161"/>
    </source>
</evidence>
<dbReference type="Proteomes" id="UP000236161">
    <property type="component" value="Unassembled WGS sequence"/>
</dbReference>
<feature type="region of interest" description="Disordered" evidence="5">
    <location>
        <begin position="137"/>
        <end position="185"/>
    </location>
</feature>
<dbReference type="GO" id="GO:0006355">
    <property type="term" value="P:regulation of DNA-templated transcription"/>
    <property type="evidence" value="ECO:0007669"/>
    <property type="project" value="TreeGrafter"/>
</dbReference>
<dbReference type="PANTHER" id="PTHR31874">
    <property type="entry name" value="CCT MOTIF FAMILY PROTEIN, EXPRESSED"/>
    <property type="match status" value="1"/>
</dbReference>
<dbReference type="STRING" id="1088818.A0A2I0BAR2"/>
<evidence type="ECO:0000256" key="5">
    <source>
        <dbReference type="SAM" id="MobiDB-lite"/>
    </source>
</evidence>
<name>A0A2I0BAR2_9ASPA</name>
<evidence type="ECO:0000313" key="7">
    <source>
        <dbReference type="EMBL" id="PKA64885.1"/>
    </source>
</evidence>
<dbReference type="GO" id="GO:0005634">
    <property type="term" value="C:nucleus"/>
    <property type="evidence" value="ECO:0007669"/>
    <property type="project" value="TreeGrafter"/>
</dbReference>
<dbReference type="PROSITE" id="PS50119">
    <property type="entry name" value="ZF_BBOX"/>
    <property type="match status" value="1"/>
</dbReference>
<reference evidence="7 8" key="1">
    <citation type="journal article" date="2017" name="Nature">
        <title>The Apostasia genome and the evolution of orchids.</title>
        <authorList>
            <person name="Zhang G.Q."/>
            <person name="Liu K.W."/>
            <person name="Li Z."/>
            <person name="Lohaus R."/>
            <person name="Hsiao Y.Y."/>
            <person name="Niu S.C."/>
            <person name="Wang J.Y."/>
            <person name="Lin Y.C."/>
            <person name="Xu Q."/>
            <person name="Chen L.J."/>
            <person name="Yoshida K."/>
            <person name="Fujiwara S."/>
            <person name="Wang Z.W."/>
            <person name="Zhang Y.Q."/>
            <person name="Mitsuda N."/>
            <person name="Wang M."/>
            <person name="Liu G.H."/>
            <person name="Pecoraro L."/>
            <person name="Huang H.X."/>
            <person name="Xiao X.J."/>
            <person name="Lin M."/>
            <person name="Wu X.Y."/>
            <person name="Wu W.L."/>
            <person name="Chen Y.Y."/>
            <person name="Chang S.B."/>
            <person name="Sakamoto S."/>
            <person name="Ohme-Takagi M."/>
            <person name="Yagi M."/>
            <person name="Zeng S.J."/>
            <person name="Shen C.Y."/>
            <person name="Yeh C.M."/>
            <person name="Luo Y.B."/>
            <person name="Tsai W.C."/>
            <person name="Van de Peer Y."/>
            <person name="Liu Z.J."/>
        </authorList>
    </citation>
    <scope>NUCLEOTIDE SEQUENCE [LARGE SCALE GENOMIC DNA]</scope>
    <source>
        <strain evidence="8">cv. Shenzhen</strain>
        <tissue evidence="7">Stem</tissue>
    </source>
</reference>
<feature type="compositionally biased region" description="Low complexity" evidence="5">
    <location>
        <begin position="138"/>
        <end position="147"/>
    </location>
</feature>
<dbReference type="GO" id="GO:0008270">
    <property type="term" value="F:zinc ion binding"/>
    <property type="evidence" value="ECO:0007669"/>
    <property type="project" value="UniProtKB-KW"/>
</dbReference>
<dbReference type="InterPro" id="IPR000315">
    <property type="entry name" value="Znf_B-box"/>
</dbReference>
<accession>A0A2I0BAR2</accession>
<evidence type="ECO:0000256" key="2">
    <source>
        <dbReference type="ARBA" id="ARBA00022771"/>
    </source>
</evidence>
<dbReference type="OrthoDB" id="153872at2759"/>
<gene>
    <name evidence="7" type="primary">COL16</name>
    <name evidence="7" type="ORF">AXF42_Ash011487</name>
</gene>
<evidence type="ECO:0000256" key="1">
    <source>
        <dbReference type="ARBA" id="ARBA00022723"/>
    </source>
</evidence>
<feature type="compositionally biased region" description="Basic residues" evidence="5">
    <location>
        <begin position="157"/>
        <end position="166"/>
    </location>
</feature>
<feature type="compositionally biased region" description="Low complexity" evidence="5">
    <location>
        <begin position="171"/>
        <end position="182"/>
    </location>
</feature>
<sequence length="379" mass="41045">MRAQRCSANLHPIRTLSWAPHRRLPISPPSPPLSLSSSPARPALLFSFSPRPPYLFIAKPTSAGGATAMVEAMVYGESQKRLAASAVGGSTARACDGCLSRRARWYCGADDAFLCQSCDTSVHSANLLAGRHRRLRLPTSSSQSSPPSVEPPPVSNWRKRKARTPRPYRLAKPSPGKPKAGPFVPDLEKSNPLFDGEEGDEEAKLICCVPELDPLLAELCSPLMEGEKLPPPASYGIESGFIPFMEMDLGSELDVDCLLAGGLEEQNNSLCSALVVEGNLSQIKMEPDVFRFLSSPVPESLETMVAPEGYFKDEHKEEGSGSGRVMGLRLDYDAIIAACSRQGCSPWPGGGRPEFGPDDCLPEFMVSKLLRIQTNLISY</sequence>
<dbReference type="AlphaFoldDB" id="A0A2I0BAR2"/>
<keyword evidence="3" id="KW-0862">Zinc</keyword>
<dbReference type="InterPro" id="IPR049808">
    <property type="entry name" value="CONSTANS-like_Bbox1"/>
</dbReference>
<feature type="domain" description="B box-type" evidence="6">
    <location>
        <begin position="90"/>
        <end position="137"/>
    </location>
</feature>
<evidence type="ECO:0000256" key="3">
    <source>
        <dbReference type="ARBA" id="ARBA00022833"/>
    </source>
</evidence>
<keyword evidence="1" id="KW-0479">Metal-binding</keyword>
<keyword evidence="8" id="KW-1185">Reference proteome</keyword>
<organism evidence="7 8">
    <name type="scientific">Apostasia shenzhenica</name>
    <dbReference type="NCBI Taxonomy" id="1088818"/>
    <lineage>
        <taxon>Eukaryota</taxon>
        <taxon>Viridiplantae</taxon>
        <taxon>Streptophyta</taxon>
        <taxon>Embryophyta</taxon>
        <taxon>Tracheophyta</taxon>
        <taxon>Spermatophyta</taxon>
        <taxon>Magnoliopsida</taxon>
        <taxon>Liliopsida</taxon>
        <taxon>Asparagales</taxon>
        <taxon>Orchidaceae</taxon>
        <taxon>Apostasioideae</taxon>
        <taxon>Apostasia</taxon>
    </lineage>
</organism>
<keyword evidence="2 4" id="KW-0863">Zinc-finger</keyword>
<evidence type="ECO:0000259" key="6">
    <source>
        <dbReference type="PROSITE" id="PS50119"/>
    </source>
</evidence>
<dbReference type="EMBL" id="KZ451899">
    <property type="protein sequence ID" value="PKA64885.1"/>
    <property type="molecule type" value="Genomic_DNA"/>
</dbReference>
<dbReference type="PANTHER" id="PTHR31874:SF1">
    <property type="entry name" value="ZINC FINGER PROTEIN CONSTANS-LIKE 6"/>
    <property type="match status" value="1"/>
</dbReference>
<dbReference type="InterPro" id="IPR052453">
    <property type="entry name" value="CONSTANS-like_ZF"/>
</dbReference>
<proteinExistence type="predicted"/>
<evidence type="ECO:0000256" key="4">
    <source>
        <dbReference type="PROSITE-ProRule" id="PRU00024"/>
    </source>
</evidence>
<dbReference type="SMART" id="SM00336">
    <property type="entry name" value="BBOX"/>
    <property type="match status" value="1"/>
</dbReference>
<protein>
    <submittedName>
        <fullName evidence="7">Zinc finger protein CONSTANS-LIKE 16</fullName>
    </submittedName>
</protein>